<name>A0A0V1C5R8_TRIBR</name>
<keyword evidence="1" id="KW-0812">Transmembrane</keyword>
<feature type="domain" description="PiggyBac transposable element-derived protein" evidence="2">
    <location>
        <begin position="2"/>
        <end position="75"/>
    </location>
</feature>
<proteinExistence type="predicted"/>
<dbReference type="InterPro" id="IPR029526">
    <property type="entry name" value="PGBD"/>
</dbReference>
<evidence type="ECO:0000259" key="2">
    <source>
        <dbReference type="Pfam" id="PF13843"/>
    </source>
</evidence>
<sequence>MFQYIADKSTTYAAQNSNHRVHFTRHDIVLFVGTLLKMGIILMSRYQMHWSVNLRVGSITNRLTRNRFMETMRYL</sequence>
<feature type="transmembrane region" description="Helical" evidence="1">
    <location>
        <begin position="28"/>
        <end position="46"/>
    </location>
</feature>
<comment type="caution">
    <text evidence="3">The sequence shown here is derived from an EMBL/GenBank/DDBJ whole genome shotgun (WGS) entry which is preliminary data.</text>
</comment>
<protein>
    <recommendedName>
        <fullName evidence="2">PiggyBac transposable element-derived protein domain-containing protein</fullName>
    </recommendedName>
</protein>
<evidence type="ECO:0000313" key="4">
    <source>
        <dbReference type="Proteomes" id="UP000054653"/>
    </source>
</evidence>
<dbReference type="Proteomes" id="UP000054653">
    <property type="component" value="Unassembled WGS sequence"/>
</dbReference>
<gene>
    <name evidence="3" type="ORF">T03_12548</name>
</gene>
<keyword evidence="1" id="KW-1133">Transmembrane helix</keyword>
<keyword evidence="4" id="KW-1185">Reference proteome</keyword>
<keyword evidence="1" id="KW-0472">Membrane</keyword>
<evidence type="ECO:0000256" key="1">
    <source>
        <dbReference type="SAM" id="Phobius"/>
    </source>
</evidence>
<dbReference type="OrthoDB" id="123207at2759"/>
<reference evidence="3 4" key="1">
    <citation type="submission" date="2015-01" db="EMBL/GenBank/DDBJ databases">
        <title>Evolution of Trichinella species and genotypes.</title>
        <authorList>
            <person name="Korhonen P.K."/>
            <person name="Edoardo P."/>
            <person name="Giuseppe L.R."/>
            <person name="Gasser R.B."/>
        </authorList>
    </citation>
    <scope>NUCLEOTIDE SEQUENCE [LARGE SCALE GENOMIC DNA]</scope>
    <source>
        <strain evidence="3">ISS120</strain>
    </source>
</reference>
<accession>A0A0V1C5R8</accession>
<evidence type="ECO:0000313" key="3">
    <source>
        <dbReference type="EMBL" id="KRY44649.1"/>
    </source>
</evidence>
<organism evidence="3 4">
    <name type="scientific">Trichinella britovi</name>
    <name type="common">Parasitic roundworm</name>
    <dbReference type="NCBI Taxonomy" id="45882"/>
    <lineage>
        <taxon>Eukaryota</taxon>
        <taxon>Metazoa</taxon>
        <taxon>Ecdysozoa</taxon>
        <taxon>Nematoda</taxon>
        <taxon>Enoplea</taxon>
        <taxon>Dorylaimia</taxon>
        <taxon>Trichinellida</taxon>
        <taxon>Trichinellidae</taxon>
        <taxon>Trichinella</taxon>
    </lineage>
</organism>
<dbReference type="AlphaFoldDB" id="A0A0V1C5R8"/>
<dbReference type="Pfam" id="PF13843">
    <property type="entry name" value="DDE_Tnp_1_7"/>
    <property type="match status" value="1"/>
</dbReference>
<dbReference type="EMBL" id="JYDI01000518">
    <property type="protein sequence ID" value="KRY44649.1"/>
    <property type="molecule type" value="Genomic_DNA"/>
</dbReference>